<sequence>MEVYTAFMSWLSYAKSELVASEIEEERCANDCRLTEAKTLIKQWGNEKGDTVTLAKARRDVDELVIAAQEAHFYSRAYRKLVDSVFDRCERGAQVLSRELSRRIGLGPKERQYGKYSV</sequence>
<name>A0A6J7X4P1_9CAUD</name>
<organism evidence="1">
    <name type="scientific">uncultured Caudovirales phage</name>
    <dbReference type="NCBI Taxonomy" id="2100421"/>
    <lineage>
        <taxon>Viruses</taxon>
        <taxon>Duplodnaviria</taxon>
        <taxon>Heunggongvirae</taxon>
        <taxon>Uroviricota</taxon>
        <taxon>Caudoviricetes</taxon>
        <taxon>Peduoviridae</taxon>
        <taxon>Maltschvirus</taxon>
        <taxon>Maltschvirus maltsch</taxon>
    </lineage>
</organism>
<proteinExistence type="predicted"/>
<gene>
    <name evidence="1" type="ORF">UFOVP361_73</name>
</gene>
<reference evidence="1" key="1">
    <citation type="submission" date="2020-05" db="EMBL/GenBank/DDBJ databases">
        <authorList>
            <person name="Chiriac C."/>
            <person name="Salcher M."/>
            <person name="Ghai R."/>
            <person name="Kavagutti S V."/>
        </authorList>
    </citation>
    <scope>NUCLEOTIDE SEQUENCE</scope>
</reference>
<dbReference type="EMBL" id="LR798301">
    <property type="protein sequence ID" value="CAB5222273.1"/>
    <property type="molecule type" value="Genomic_DNA"/>
</dbReference>
<evidence type="ECO:0000313" key="1">
    <source>
        <dbReference type="EMBL" id="CAB5222273.1"/>
    </source>
</evidence>
<protein>
    <submittedName>
        <fullName evidence="1">Uncharacterized protein</fullName>
    </submittedName>
</protein>
<accession>A0A6J7X4P1</accession>